<gene>
    <name evidence="2" type="ORF">HU200_015684</name>
</gene>
<evidence type="ECO:0000313" key="2">
    <source>
        <dbReference type="EMBL" id="KAF8731751.1"/>
    </source>
</evidence>
<accession>A0A835F906</accession>
<dbReference type="Proteomes" id="UP000636709">
    <property type="component" value="Unassembled WGS sequence"/>
</dbReference>
<dbReference type="AlphaFoldDB" id="A0A835F906"/>
<reference evidence="2" key="1">
    <citation type="submission" date="2020-07" db="EMBL/GenBank/DDBJ databases">
        <title>Genome sequence and genetic diversity analysis of an under-domesticated orphan crop, white fonio (Digitaria exilis).</title>
        <authorList>
            <person name="Bennetzen J.L."/>
            <person name="Chen S."/>
            <person name="Ma X."/>
            <person name="Wang X."/>
            <person name="Yssel A.E.J."/>
            <person name="Chaluvadi S.R."/>
            <person name="Johnson M."/>
            <person name="Gangashetty P."/>
            <person name="Hamidou F."/>
            <person name="Sanogo M.D."/>
            <person name="Zwaenepoel A."/>
            <person name="Wallace J."/>
            <person name="Van De Peer Y."/>
            <person name="Van Deynze A."/>
        </authorList>
    </citation>
    <scope>NUCLEOTIDE SEQUENCE</scope>
    <source>
        <tissue evidence="2">Leaves</tissue>
    </source>
</reference>
<dbReference type="EMBL" id="JACEFO010001605">
    <property type="protein sequence ID" value="KAF8731751.1"/>
    <property type="molecule type" value="Genomic_DNA"/>
</dbReference>
<sequence length="93" mass="9655">MATTRRTSLAGENKSTGKEHRGRKLDGISVGGREEEGGGKGITAFVNSNVQVINNSLMLQSSCNGGDPGVHLKLSTKSKKKGGGGEDEAGRKK</sequence>
<feature type="region of interest" description="Disordered" evidence="1">
    <location>
        <begin position="1"/>
        <end position="40"/>
    </location>
</feature>
<dbReference type="Gramene" id="Dexi2B01G0008050.1">
    <property type="protein sequence ID" value="Dexi2B01G0008050.1:cds"/>
    <property type="gene ID" value="Dexi2B01G0008050"/>
</dbReference>
<comment type="caution">
    <text evidence="2">The sequence shown here is derived from an EMBL/GenBank/DDBJ whole genome shotgun (WGS) entry which is preliminary data.</text>
</comment>
<evidence type="ECO:0000313" key="3">
    <source>
        <dbReference type="Proteomes" id="UP000636709"/>
    </source>
</evidence>
<feature type="region of interest" description="Disordered" evidence="1">
    <location>
        <begin position="65"/>
        <end position="93"/>
    </location>
</feature>
<proteinExistence type="predicted"/>
<name>A0A835F906_9POAL</name>
<evidence type="ECO:0000256" key="1">
    <source>
        <dbReference type="SAM" id="MobiDB-lite"/>
    </source>
</evidence>
<organism evidence="2 3">
    <name type="scientific">Digitaria exilis</name>
    <dbReference type="NCBI Taxonomy" id="1010633"/>
    <lineage>
        <taxon>Eukaryota</taxon>
        <taxon>Viridiplantae</taxon>
        <taxon>Streptophyta</taxon>
        <taxon>Embryophyta</taxon>
        <taxon>Tracheophyta</taxon>
        <taxon>Spermatophyta</taxon>
        <taxon>Magnoliopsida</taxon>
        <taxon>Liliopsida</taxon>
        <taxon>Poales</taxon>
        <taxon>Poaceae</taxon>
        <taxon>PACMAD clade</taxon>
        <taxon>Panicoideae</taxon>
        <taxon>Panicodae</taxon>
        <taxon>Paniceae</taxon>
        <taxon>Anthephorinae</taxon>
        <taxon>Digitaria</taxon>
    </lineage>
</organism>
<keyword evidence="3" id="KW-1185">Reference proteome</keyword>
<dbReference type="PANTHER" id="PTHR33472:SF28">
    <property type="entry name" value="BROMO AND FHA DOMAIN-CONTAINING PROTEIN DDB_G0267958"/>
    <property type="match status" value="1"/>
</dbReference>
<dbReference type="PANTHER" id="PTHR33472">
    <property type="entry name" value="OS01G0106600 PROTEIN"/>
    <property type="match status" value="1"/>
</dbReference>
<dbReference type="OrthoDB" id="1939627at2759"/>
<protein>
    <submittedName>
        <fullName evidence="2">Uncharacterized protein</fullName>
    </submittedName>
</protein>